<comment type="similarity">
    <text evidence="8 9">Belongs to the TRAP transporter small permease family.</text>
</comment>
<evidence type="ECO:0000256" key="7">
    <source>
        <dbReference type="ARBA" id="ARBA00023136"/>
    </source>
</evidence>
<dbReference type="EMBL" id="BMLF01000002">
    <property type="protein sequence ID" value="GGM04835.1"/>
    <property type="molecule type" value="Genomic_DNA"/>
</dbReference>
<dbReference type="Pfam" id="PF04290">
    <property type="entry name" value="DctQ"/>
    <property type="match status" value="1"/>
</dbReference>
<dbReference type="AlphaFoldDB" id="A0A917SYW2"/>
<gene>
    <name evidence="11" type="ORF">GCM10011534_28280</name>
</gene>
<dbReference type="GO" id="GO:0005886">
    <property type="term" value="C:plasma membrane"/>
    <property type="evidence" value="ECO:0007669"/>
    <property type="project" value="UniProtKB-SubCell"/>
</dbReference>
<evidence type="ECO:0000256" key="2">
    <source>
        <dbReference type="ARBA" id="ARBA00022448"/>
    </source>
</evidence>
<keyword evidence="7 9" id="KW-0472">Membrane</keyword>
<reference evidence="11" key="1">
    <citation type="journal article" date="2014" name="Int. J. Syst. Evol. Microbiol.">
        <title>Complete genome sequence of Corynebacterium casei LMG S-19264T (=DSM 44701T), isolated from a smear-ripened cheese.</title>
        <authorList>
            <consortium name="US DOE Joint Genome Institute (JGI-PGF)"/>
            <person name="Walter F."/>
            <person name="Albersmeier A."/>
            <person name="Kalinowski J."/>
            <person name="Ruckert C."/>
        </authorList>
    </citation>
    <scope>NUCLEOTIDE SEQUENCE</scope>
    <source>
        <strain evidence="11">CGMCC 1.6293</strain>
    </source>
</reference>
<feature type="transmembrane region" description="Helical" evidence="9">
    <location>
        <begin position="153"/>
        <end position="175"/>
    </location>
</feature>
<keyword evidence="5 9" id="KW-0812">Transmembrane</keyword>
<comment type="function">
    <text evidence="9">Part of the tripartite ATP-independent periplasmic (TRAP) transport system.</text>
</comment>
<evidence type="ECO:0000256" key="5">
    <source>
        <dbReference type="ARBA" id="ARBA00022692"/>
    </source>
</evidence>
<keyword evidence="6 9" id="KW-1133">Transmembrane helix</keyword>
<keyword evidence="4 9" id="KW-0997">Cell inner membrane</keyword>
<dbReference type="InterPro" id="IPR055348">
    <property type="entry name" value="DctQ"/>
</dbReference>
<feature type="transmembrane region" description="Helical" evidence="9">
    <location>
        <begin position="32"/>
        <end position="54"/>
    </location>
</feature>
<evidence type="ECO:0000256" key="9">
    <source>
        <dbReference type="RuleBase" id="RU369079"/>
    </source>
</evidence>
<dbReference type="RefSeq" id="WP_028287350.1">
    <property type="nucleotide sequence ID" value="NZ_BMLF01000002.1"/>
</dbReference>
<comment type="subunit">
    <text evidence="9">The complex comprises the extracytoplasmic solute receptor protein and the two transmembrane proteins.</text>
</comment>
<accession>A0A917SYW2</accession>
<evidence type="ECO:0000256" key="1">
    <source>
        <dbReference type="ARBA" id="ARBA00004429"/>
    </source>
</evidence>
<evidence type="ECO:0000313" key="11">
    <source>
        <dbReference type="EMBL" id="GGM04835.1"/>
    </source>
</evidence>
<dbReference type="PANTHER" id="PTHR35011">
    <property type="entry name" value="2,3-DIKETO-L-GULONATE TRAP TRANSPORTER SMALL PERMEASE PROTEIN YIAM"/>
    <property type="match status" value="1"/>
</dbReference>
<reference evidence="11" key="2">
    <citation type="submission" date="2020-09" db="EMBL/GenBank/DDBJ databases">
        <authorList>
            <person name="Sun Q."/>
            <person name="Zhou Y."/>
        </authorList>
    </citation>
    <scope>NUCLEOTIDE SEQUENCE</scope>
    <source>
        <strain evidence="11">CGMCC 1.6293</strain>
    </source>
</reference>
<keyword evidence="3" id="KW-1003">Cell membrane</keyword>
<dbReference type="PANTHER" id="PTHR35011:SF4">
    <property type="entry name" value="SLL1102 PROTEIN"/>
    <property type="match status" value="1"/>
</dbReference>
<dbReference type="GO" id="GO:0022857">
    <property type="term" value="F:transmembrane transporter activity"/>
    <property type="evidence" value="ECO:0007669"/>
    <property type="project" value="UniProtKB-UniRule"/>
</dbReference>
<feature type="domain" description="Tripartite ATP-independent periplasmic transporters DctQ component" evidence="10">
    <location>
        <begin position="41"/>
        <end position="179"/>
    </location>
</feature>
<proteinExistence type="inferred from homology"/>
<organism evidence="11 12">
    <name type="scientific">Pseudooceanicola nanhaiensis</name>
    <dbReference type="NCBI Taxonomy" id="375761"/>
    <lineage>
        <taxon>Bacteria</taxon>
        <taxon>Pseudomonadati</taxon>
        <taxon>Pseudomonadota</taxon>
        <taxon>Alphaproteobacteria</taxon>
        <taxon>Rhodobacterales</taxon>
        <taxon>Paracoccaceae</taxon>
        <taxon>Pseudooceanicola</taxon>
    </lineage>
</organism>
<evidence type="ECO:0000256" key="3">
    <source>
        <dbReference type="ARBA" id="ARBA00022475"/>
    </source>
</evidence>
<comment type="subcellular location">
    <subcellularLocation>
        <location evidence="1 9">Cell inner membrane</location>
        <topology evidence="1 9">Multi-pass membrane protein</topology>
    </subcellularLocation>
</comment>
<keyword evidence="2 9" id="KW-0813">Transport</keyword>
<protein>
    <recommendedName>
        <fullName evidence="9">TRAP transporter small permease protein</fullName>
    </recommendedName>
</protein>
<evidence type="ECO:0000313" key="12">
    <source>
        <dbReference type="Proteomes" id="UP000649829"/>
    </source>
</evidence>
<feature type="transmembrane region" description="Helical" evidence="9">
    <location>
        <begin position="103"/>
        <end position="124"/>
    </location>
</feature>
<dbReference type="InterPro" id="IPR007387">
    <property type="entry name" value="TRAP_DctQ"/>
</dbReference>
<evidence type="ECO:0000256" key="8">
    <source>
        <dbReference type="ARBA" id="ARBA00038436"/>
    </source>
</evidence>
<feature type="transmembrane region" description="Helical" evidence="9">
    <location>
        <begin position="60"/>
        <end position="82"/>
    </location>
</feature>
<evidence type="ECO:0000256" key="6">
    <source>
        <dbReference type="ARBA" id="ARBA00022989"/>
    </source>
</evidence>
<evidence type="ECO:0000259" key="10">
    <source>
        <dbReference type="Pfam" id="PF04290"/>
    </source>
</evidence>
<comment type="caution">
    <text evidence="11">The sequence shown here is derived from an EMBL/GenBank/DDBJ whole genome shotgun (WGS) entry which is preliminary data.</text>
</comment>
<sequence>MADESDIITRMEDGDAEIRTGLDRAIAGSSKVFAWAIFVAFLITVVEVFARYVFDSPTFWAHETTTFLIAAIFLIGGPVALARDKHIRVRMFYDAAGPQRRRTLDIFNSVIALLFFAGLAYAAWVMVGKSWFTPTGALHLEGTGTSWNPPTPALLKLLVLICVAAMFVQTLLHLIEAIRRDTSAGGE</sequence>
<dbReference type="Proteomes" id="UP000649829">
    <property type="component" value="Unassembled WGS sequence"/>
</dbReference>
<keyword evidence="12" id="KW-1185">Reference proteome</keyword>
<name>A0A917SYW2_9RHOB</name>
<evidence type="ECO:0000256" key="4">
    <source>
        <dbReference type="ARBA" id="ARBA00022519"/>
    </source>
</evidence>